<evidence type="ECO:0008006" key="2">
    <source>
        <dbReference type="Google" id="ProtNLM"/>
    </source>
</evidence>
<accession>A0A0F9U919</accession>
<reference evidence="1" key="1">
    <citation type="journal article" date="2015" name="Nature">
        <title>Complex archaea that bridge the gap between prokaryotes and eukaryotes.</title>
        <authorList>
            <person name="Spang A."/>
            <person name="Saw J.H."/>
            <person name="Jorgensen S.L."/>
            <person name="Zaremba-Niedzwiedzka K."/>
            <person name="Martijn J."/>
            <person name="Lind A.E."/>
            <person name="van Eijk R."/>
            <person name="Schleper C."/>
            <person name="Guy L."/>
            <person name="Ettema T.J."/>
        </authorList>
    </citation>
    <scope>NUCLEOTIDE SEQUENCE</scope>
</reference>
<gene>
    <name evidence="1" type="ORF">LCGC14_0559110</name>
</gene>
<dbReference type="AlphaFoldDB" id="A0A0F9U919"/>
<dbReference type="SUPFAM" id="SSF48452">
    <property type="entry name" value="TPR-like"/>
    <property type="match status" value="1"/>
</dbReference>
<evidence type="ECO:0000313" key="1">
    <source>
        <dbReference type="EMBL" id="KKN57751.1"/>
    </source>
</evidence>
<dbReference type="Gene3D" id="1.25.40.10">
    <property type="entry name" value="Tetratricopeptide repeat domain"/>
    <property type="match status" value="1"/>
</dbReference>
<protein>
    <recommendedName>
        <fullName evidence="2">SGNH hydrolase-type esterase domain-containing protein</fullName>
    </recommendedName>
</protein>
<comment type="caution">
    <text evidence="1">The sequence shown here is derived from an EMBL/GenBank/DDBJ whole genome shotgun (WGS) entry which is preliminary data.</text>
</comment>
<sequence length="681" mass="76115">MSFNESKKHLAAELAEKIYKDGPEFAQLLGFTGLLDSEHNIMAPQKSDSEHVGIWKKNPQTGDFERDMAYSADWNFWAQQSTISAKKTAKRLVLAGESVARGMLYDPGYTPSQVLSTMLEQAHGESVEVIDLARTNADISVLQEVVEASEQLSPDIIVIFAGNNWVGNRAYLSSLKNAYEISDSIKTAGVAGLKARLTQALNQEISTAMAQINQQSTLSSTEIVWVLPEFNLADWKDPDIHAHWLETEKDNQRWRELKKQADLLYAQGDYKACIECANDMLVLDEGSCSATAYLFANSYEQLGEYTAMRQYLEMARDSSIIDLSRSYTPRITNEIREVMIECAANHGNSVINLKEVFQAHSSNGIPGKELFLDYCHLTSKGIRIAMAEVASHLGDQSVSASQLIDDAPNASEQDEADAHLLAAIHNAHWGQNFDVVSYYCNEAAKKSVDILKVMQLFVELQNKRLPIWMNESLSSALEDMSPQVKRYLFSMGANCLDQLLFEAFETCANIHGVALGDIIRGVQLQQHAVDDLSSTNLLDPYFHSVSFSEQQLMEGGHNTRHDFYKAYLPSSTFTFFTDGSQSRTVKATLKLNNEVAKQSCVVIKVNGKVLDTVTLSEQWSTTELLVPTTLLVSGANKLEIEWPEQRFDSSLNIRKICKDINSQLIPELYPMYGNIYSLVVR</sequence>
<dbReference type="EMBL" id="LAZR01000791">
    <property type="protein sequence ID" value="KKN57751.1"/>
    <property type="molecule type" value="Genomic_DNA"/>
</dbReference>
<dbReference type="InterPro" id="IPR036514">
    <property type="entry name" value="SGNH_hydro_sf"/>
</dbReference>
<organism evidence="1">
    <name type="scientific">marine sediment metagenome</name>
    <dbReference type="NCBI Taxonomy" id="412755"/>
    <lineage>
        <taxon>unclassified sequences</taxon>
        <taxon>metagenomes</taxon>
        <taxon>ecological metagenomes</taxon>
    </lineage>
</organism>
<dbReference type="SUPFAM" id="SSF52266">
    <property type="entry name" value="SGNH hydrolase"/>
    <property type="match status" value="1"/>
</dbReference>
<name>A0A0F9U919_9ZZZZ</name>
<dbReference type="InterPro" id="IPR011990">
    <property type="entry name" value="TPR-like_helical_dom_sf"/>
</dbReference>
<dbReference type="Gene3D" id="3.40.50.1110">
    <property type="entry name" value="SGNH hydrolase"/>
    <property type="match status" value="1"/>
</dbReference>
<proteinExistence type="predicted"/>